<dbReference type="STRING" id="484498.SAMN05421686_11070"/>
<sequence length="98" mass="11148">MSFSDSIRNYYEQMVAEEIVTQLHAAGRDVSTGVMADIACVALNRLPPKYIRYEVDMAFYMSPDELIMTRQRVRDGVADAIRFVDSHRREDDAGNDIG</sequence>
<dbReference type="AlphaFoldDB" id="A0A1N7PLK5"/>
<dbReference type="RefSeq" id="WP_068436629.1">
    <property type="nucleotide sequence ID" value="NZ_FTOH01000010.1"/>
</dbReference>
<dbReference type="Proteomes" id="UP000185639">
    <property type="component" value="Unassembled WGS sequence"/>
</dbReference>
<protein>
    <submittedName>
        <fullName evidence="1">Late competence development protein ComFB</fullName>
    </submittedName>
</protein>
<dbReference type="OrthoDB" id="5895647at2"/>
<dbReference type="InterPro" id="IPR019657">
    <property type="entry name" value="ComFB"/>
</dbReference>
<dbReference type="EMBL" id="FTOH01000010">
    <property type="protein sequence ID" value="SIT11468.1"/>
    <property type="molecule type" value="Genomic_DNA"/>
</dbReference>
<evidence type="ECO:0000313" key="2">
    <source>
        <dbReference type="Proteomes" id="UP000185639"/>
    </source>
</evidence>
<organism evidence="1 2">
    <name type="scientific">Thalassolituus maritimus</name>
    <dbReference type="NCBI Taxonomy" id="484498"/>
    <lineage>
        <taxon>Bacteria</taxon>
        <taxon>Pseudomonadati</taxon>
        <taxon>Pseudomonadota</taxon>
        <taxon>Gammaproteobacteria</taxon>
        <taxon>Oceanospirillales</taxon>
        <taxon>Oceanospirillaceae</taxon>
        <taxon>Thalassolituus</taxon>
    </lineage>
</organism>
<proteinExistence type="predicted"/>
<accession>A0A1N7PLK5</accession>
<dbReference type="Pfam" id="PF10719">
    <property type="entry name" value="ComFB"/>
    <property type="match status" value="1"/>
</dbReference>
<name>A0A1N7PLK5_9GAMM</name>
<reference evidence="2" key="1">
    <citation type="submission" date="2017-01" db="EMBL/GenBank/DDBJ databases">
        <authorList>
            <person name="Varghese N."/>
            <person name="Submissions S."/>
        </authorList>
    </citation>
    <scope>NUCLEOTIDE SEQUENCE [LARGE SCALE GENOMIC DNA]</scope>
    <source>
        <strain evidence="2">DSM 24913</strain>
    </source>
</reference>
<keyword evidence="2" id="KW-1185">Reference proteome</keyword>
<evidence type="ECO:0000313" key="1">
    <source>
        <dbReference type="EMBL" id="SIT11468.1"/>
    </source>
</evidence>
<gene>
    <name evidence="1" type="ORF">SAMN05421686_11070</name>
</gene>